<evidence type="ECO:0000259" key="3">
    <source>
        <dbReference type="PROSITE" id="PS50887"/>
    </source>
</evidence>
<feature type="domain" description="GGDEF" evidence="3">
    <location>
        <begin position="97"/>
        <end position="233"/>
    </location>
</feature>
<dbReference type="SUPFAM" id="SSF55073">
    <property type="entry name" value="Nucleotide cyclase"/>
    <property type="match status" value="1"/>
</dbReference>
<gene>
    <name evidence="4" type="ORF">ALP8811_02416</name>
</gene>
<accession>A0A2R8ANC7</accession>
<evidence type="ECO:0000313" key="5">
    <source>
        <dbReference type="Proteomes" id="UP000244911"/>
    </source>
</evidence>
<evidence type="ECO:0000256" key="1">
    <source>
        <dbReference type="SAM" id="Phobius"/>
    </source>
</evidence>
<dbReference type="PROSITE" id="PS50887">
    <property type="entry name" value="GGDEF"/>
    <property type="match status" value="1"/>
</dbReference>
<feature type="transmembrane region" description="Helical" evidence="1">
    <location>
        <begin position="12"/>
        <end position="36"/>
    </location>
</feature>
<keyword evidence="1" id="KW-0472">Membrane</keyword>
<proteinExistence type="predicted"/>
<dbReference type="SMART" id="SM00267">
    <property type="entry name" value="GGDEF"/>
    <property type="match status" value="1"/>
</dbReference>
<sequence length="510" mass="55702">MAASFGPKSLKSAVRSLLTSPQFTAILPAALLLATWLGGETALLLFAILFPGLFALGGALTRTSSKNQWAADPVTGLPMRGKLVKMLDACFHDPEVNEKNCLVLEVDAFSQLADHYGFDARDKIEARLGEALRSMLRVTDLICSLGRGRFGIVIDRATRADLEVVLQIATRLQSVIMTPIDLDETRLHLTASVGFALPQRVPDATGESLLHAAESALQNAQVAGPGSIRAFSNGMAPKAAPSEHSEAELSEALETGQMTPWFQPQVCLRTGRLTGMEALVRWHHPSLGLIAPAAFLPALAQAGLMERLSEVMLFECLTSICKWDQLGHEVPTVSINLTSEELSNPKLFEKIRWDLDRFDVSPERLTLEILESVIAQSDDDVIARNINALARMGCNIDLDDFGTGHASIAHIRRFNLNRIKIDRSFVTHVDTDTNQQNMISAILTMAKQLKIGALAEGVETHGEYTKLGELGCSDVQGYAVAKPMPMDAISLWIRNHKSTSDRIHHIPKHA</sequence>
<dbReference type="InterPro" id="IPR035919">
    <property type="entry name" value="EAL_sf"/>
</dbReference>
<organism evidence="4 5">
    <name type="scientific">Aliiroseovarius pelagivivens</name>
    <dbReference type="NCBI Taxonomy" id="1639690"/>
    <lineage>
        <taxon>Bacteria</taxon>
        <taxon>Pseudomonadati</taxon>
        <taxon>Pseudomonadota</taxon>
        <taxon>Alphaproteobacteria</taxon>
        <taxon>Rhodobacterales</taxon>
        <taxon>Paracoccaceae</taxon>
        <taxon>Aliiroseovarius</taxon>
    </lineage>
</organism>
<dbReference type="NCBIfam" id="TIGR00254">
    <property type="entry name" value="GGDEF"/>
    <property type="match status" value="1"/>
</dbReference>
<dbReference type="PANTHER" id="PTHR33121:SF70">
    <property type="entry name" value="SIGNALING PROTEIN YKOW"/>
    <property type="match status" value="1"/>
</dbReference>
<dbReference type="PANTHER" id="PTHR33121">
    <property type="entry name" value="CYCLIC DI-GMP PHOSPHODIESTERASE PDEF"/>
    <property type="match status" value="1"/>
</dbReference>
<dbReference type="InterPro" id="IPR043128">
    <property type="entry name" value="Rev_trsase/Diguanyl_cyclase"/>
</dbReference>
<dbReference type="Gene3D" id="3.30.70.270">
    <property type="match status" value="1"/>
</dbReference>
<dbReference type="InterPro" id="IPR029787">
    <property type="entry name" value="Nucleotide_cyclase"/>
</dbReference>
<keyword evidence="5" id="KW-1185">Reference proteome</keyword>
<feature type="domain" description="EAL" evidence="2">
    <location>
        <begin position="242"/>
        <end position="497"/>
    </location>
</feature>
<dbReference type="GO" id="GO:0071111">
    <property type="term" value="F:cyclic-guanylate-specific phosphodiesterase activity"/>
    <property type="evidence" value="ECO:0007669"/>
    <property type="project" value="InterPro"/>
</dbReference>
<feature type="transmembrane region" description="Helical" evidence="1">
    <location>
        <begin position="42"/>
        <end position="60"/>
    </location>
</feature>
<dbReference type="SUPFAM" id="SSF141868">
    <property type="entry name" value="EAL domain-like"/>
    <property type="match status" value="1"/>
</dbReference>
<dbReference type="EMBL" id="OMOI01000001">
    <property type="protein sequence ID" value="SPF77389.1"/>
    <property type="molecule type" value="Genomic_DNA"/>
</dbReference>
<evidence type="ECO:0000259" key="2">
    <source>
        <dbReference type="PROSITE" id="PS50883"/>
    </source>
</evidence>
<name>A0A2R8ANC7_9RHOB</name>
<dbReference type="AlphaFoldDB" id="A0A2R8ANC7"/>
<dbReference type="CDD" id="cd01948">
    <property type="entry name" value="EAL"/>
    <property type="match status" value="1"/>
</dbReference>
<dbReference type="Pfam" id="PF00563">
    <property type="entry name" value="EAL"/>
    <property type="match status" value="1"/>
</dbReference>
<dbReference type="PROSITE" id="PS50883">
    <property type="entry name" value="EAL"/>
    <property type="match status" value="1"/>
</dbReference>
<dbReference type="InterPro" id="IPR000160">
    <property type="entry name" value="GGDEF_dom"/>
</dbReference>
<dbReference type="Gene3D" id="3.20.20.450">
    <property type="entry name" value="EAL domain"/>
    <property type="match status" value="1"/>
</dbReference>
<keyword evidence="1" id="KW-0812">Transmembrane</keyword>
<reference evidence="4 5" key="1">
    <citation type="submission" date="2018-03" db="EMBL/GenBank/DDBJ databases">
        <authorList>
            <person name="Keele B.F."/>
        </authorList>
    </citation>
    <scope>NUCLEOTIDE SEQUENCE [LARGE SCALE GENOMIC DNA]</scope>
    <source>
        <strain evidence="4 5">CECT 8811</strain>
    </source>
</reference>
<dbReference type="RefSeq" id="WP_108857320.1">
    <property type="nucleotide sequence ID" value="NZ_OMOI01000001.1"/>
</dbReference>
<dbReference type="InterPro" id="IPR050706">
    <property type="entry name" value="Cyclic-di-GMP_PDE-like"/>
</dbReference>
<dbReference type="InterPro" id="IPR001633">
    <property type="entry name" value="EAL_dom"/>
</dbReference>
<keyword evidence="1" id="KW-1133">Transmembrane helix</keyword>
<dbReference type="OrthoDB" id="9814202at2"/>
<dbReference type="Pfam" id="PF00990">
    <property type="entry name" value="GGDEF"/>
    <property type="match status" value="1"/>
</dbReference>
<dbReference type="Proteomes" id="UP000244911">
    <property type="component" value="Unassembled WGS sequence"/>
</dbReference>
<protein>
    <submittedName>
        <fullName evidence="4">Putative signaling protein</fullName>
    </submittedName>
</protein>
<dbReference type="CDD" id="cd01949">
    <property type="entry name" value="GGDEF"/>
    <property type="match status" value="1"/>
</dbReference>
<evidence type="ECO:0000313" key="4">
    <source>
        <dbReference type="EMBL" id="SPF77389.1"/>
    </source>
</evidence>
<dbReference type="SMART" id="SM00052">
    <property type="entry name" value="EAL"/>
    <property type="match status" value="1"/>
</dbReference>